<keyword evidence="2" id="KW-1185">Reference proteome</keyword>
<name>A0ABQ9ECK9_TEGGR</name>
<sequence>MLRIDGDGFGKMRKMKRVTCLKNGAKNRTFLGIKYASNGKKSLRLHCTEKDHQKNVNSLSTNTVLPSASATVAKTSSIADRVAELRCVTAAFISEHTLPFSMAEKLITCAKRISNDKIALEKVTMSRTSATYVTTHGVAAAFKSELKKNLNGRFFSLNLDEATNNNMDKIVNVIIQYFDEISGKVVIEHFGSKKENLATAKNIFSNLSDVLDEYKFGWEQISGKHMTIIFNLEYYVTSDGTNMAVFIEHISDRMEHIYKSHEVSESSQARISIIQEDQCKQSKSSCSESRKDNIISELFRHRTKLHFMLNVYRGILETFQSYVKVFQSEKPLMHALYS</sequence>
<evidence type="ECO:0008006" key="3">
    <source>
        <dbReference type="Google" id="ProtNLM"/>
    </source>
</evidence>
<protein>
    <recommendedName>
        <fullName evidence="3">DUF4371 domain-containing protein</fullName>
    </recommendedName>
</protein>
<dbReference type="Proteomes" id="UP001217089">
    <property type="component" value="Unassembled WGS sequence"/>
</dbReference>
<accession>A0ABQ9ECK9</accession>
<evidence type="ECO:0000313" key="1">
    <source>
        <dbReference type="EMBL" id="KAJ8303063.1"/>
    </source>
</evidence>
<dbReference type="PANTHER" id="PTHR37162:SF1">
    <property type="entry name" value="BED-TYPE DOMAIN-CONTAINING PROTEIN"/>
    <property type="match status" value="1"/>
</dbReference>
<evidence type="ECO:0000313" key="2">
    <source>
        <dbReference type="Proteomes" id="UP001217089"/>
    </source>
</evidence>
<dbReference type="EMBL" id="JARBDR010000917">
    <property type="protein sequence ID" value="KAJ8303063.1"/>
    <property type="molecule type" value="Genomic_DNA"/>
</dbReference>
<organism evidence="1 2">
    <name type="scientific">Tegillarca granosa</name>
    <name type="common">Malaysian cockle</name>
    <name type="synonym">Anadara granosa</name>
    <dbReference type="NCBI Taxonomy" id="220873"/>
    <lineage>
        <taxon>Eukaryota</taxon>
        <taxon>Metazoa</taxon>
        <taxon>Spiralia</taxon>
        <taxon>Lophotrochozoa</taxon>
        <taxon>Mollusca</taxon>
        <taxon>Bivalvia</taxon>
        <taxon>Autobranchia</taxon>
        <taxon>Pteriomorphia</taxon>
        <taxon>Arcoida</taxon>
        <taxon>Arcoidea</taxon>
        <taxon>Arcidae</taxon>
        <taxon>Tegillarca</taxon>
    </lineage>
</organism>
<reference evidence="1 2" key="1">
    <citation type="submission" date="2022-12" db="EMBL/GenBank/DDBJ databases">
        <title>Chromosome-level genome of Tegillarca granosa.</title>
        <authorList>
            <person name="Kim J."/>
        </authorList>
    </citation>
    <scope>NUCLEOTIDE SEQUENCE [LARGE SCALE GENOMIC DNA]</scope>
    <source>
        <strain evidence="1">Teg-2019</strain>
        <tissue evidence="1">Adductor muscle</tissue>
    </source>
</reference>
<dbReference type="PANTHER" id="PTHR37162">
    <property type="entry name" value="HAT FAMILY DIMERISATION DOMAINCONTAINING PROTEIN-RELATED"/>
    <property type="match status" value="1"/>
</dbReference>
<gene>
    <name evidence="1" type="ORF">KUTeg_019459</name>
</gene>
<comment type="caution">
    <text evidence="1">The sequence shown here is derived from an EMBL/GenBank/DDBJ whole genome shotgun (WGS) entry which is preliminary data.</text>
</comment>
<proteinExistence type="predicted"/>